<reference evidence="9 10" key="1">
    <citation type="submission" date="2016-04" db="EMBL/GenBank/DDBJ databases">
        <title>The genome of Intoshia linei affirms orthonectids as highly simplified spiralians.</title>
        <authorList>
            <person name="Mikhailov K.V."/>
            <person name="Slusarev G.S."/>
            <person name="Nikitin M.A."/>
            <person name="Logacheva M.D."/>
            <person name="Penin A."/>
            <person name="Aleoshin V."/>
            <person name="Panchin Y.V."/>
        </authorList>
    </citation>
    <scope>NUCLEOTIDE SEQUENCE [LARGE SCALE GENOMIC DNA]</scope>
    <source>
        <strain evidence="9">Intl2013</strain>
        <tissue evidence="9">Whole animal</tissue>
    </source>
</reference>
<dbReference type="Pfam" id="PF04418">
    <property type="entry name" value="DUF543"/>
    <property type="match status" value="1"/>
</dbReference>
<dbReference type="AlphaFoldDB" id="A0A177B881"/>
<keyword evidence="10" id="KW-1185">Reference proteome</keyword>
<evidence type="ECO:0000256" key="1">
    <source>
        <dbReference type="ARBA" id="ARBA00002689"/>
    </source>
</evidence>
<keyword evidence="6 8" id="KW-0496">Mitochondrion</keyword>
<comment type="similarity">
    <text evidence="2 8">Belongs to the MICOS complex subunit Mic10 family.</text>
</comment>
<keyword evidence="4 8" id="KW-0999">Mitochondrion inner membrane</keyword>
<dbReference type="Proteomes" id="UP000078046">
    <property type="component" value="Unassembled WGS sequence"/>
</dbReference>
<comment type="subunit">
    <text evidence="8">Component of the mitochondrial contact site and cristae organizing system (MICOS) complex.</text>
</comment>
<evidence type="ECO:0000313" key="10">
    <source>
        <dbReference type="Proteomes" id="UP000078046"/>
    </source>
</evidence>
<protein>
    <recommendedName>
        <fullName evidence="8">MICOS complex subunit MIC10</fullName>
    </recommendedName>
</protein>
<proteinExistence type="inferred from homology"/>
<keyword evidence="5 8" id="KW-1133">Transmembrane helix</keyword>
<evidence type="ECO:0000256" key="2">
    <source>
        <dbReference type="ARBA" id="ARBA00006792"/>
    </source>
</evidence>
<sequence>MTKDIDIKNNITNSEILKENLKVPDFKKIGNDIELSASELAVKSLIGSGAGTIYSLLTKRKAWPITLGFGVGIGMGLANVNRAFPIQRKLNCQKYVKNDIDNNE</sequence>
<evidence type="ECO:0000256" key="6">
    <source>
        <dbReference type="ARBA" id="ARBA00023128"/>
    </source>
</evidence>
<comment type="subcellular location">
    <subcellularLocation>
        <location evidence="8">Mitochondrion inner membrane</location>
        <topology evidence="8">Single-pass membrane protein</topology>
    </subcellularLocation>
</comment>
<evidence type="ECO:0000256" key="3">
    <source>
        <dbReference type="ARBA" id="ARBA00022692"/>
    </source>
</evidence>
<accession>A0A177B881</accession>
<name>A0A177B881_9BILA</name>
<gene>
    <name evidence="9" type="ORF">A3Q56_01732</name>
</gene>
<keyword evidence="3 8" id="KW-0812">Transmembrane</keyword>
<comment type="function">
    <text evidence="1 8">Component of the MICOS complex, a large protein complex of the mitochondrial inner membrane that plays crucial roles in the maintenance of crista junctions, inner membrane architecture, and formation of contact sites to the outer membrane.</text>
</comment>
<dbReference type="EMBL" id="LWCA01000138">
    <property type="protein sequence ID" value="OAF70519.1"/>
    <property type="molecule type" value="Genomic_DNA"/>
</dbReference>
<evidence type="ECO:0000256" key="7">
    <source>
        <dbReference type="ARBA" id="ARBA00023136"/>
    </source>
</evidence>
<dbReference type="GO" id="GO:0061617">
    <property type="term" value="C:MICOS complex"/>
    <property type="evidence" value="ECO:0007669"/>
    <property type="project" value="UniProtKB-UniRule"/>
</dbReference>
<evidence type="ECO:0000313" key="9">
    <source>
        <dbReference type="EMBL" id="OAF70519.1"/>
    </source>
</evidence>
<evidence type="ECO:0000256" key="5">
    <source>
        <dbReference type="ARBA" id="ARBA00022989"/>
    </source>
</evidence>
<feature type="transmembrane region" description="Helical" evidence="8">
    <location>
        <begin position="62"/>
        <end position="80"/>
    </location>
</feature>
<evidence type="ECO:0000256" key="8">
    <source>
        <dbReference type="RuleBase" id="RU363011"/>
    </source>
</evidence>
<keyword evidence="7 8" id="KW-0472">Membrane</keyword>
<dbReference type="OrthoDB" id="1916310at2759"/>
<comment type="caution">
    <text evidence="9">The sequence shown here is derived from an EMBL/GenBank/DDBJ whole genome shotgun (WGS) entry which is preliminary data.</text>
</comment>
<dbReference type="InterPro" id="IPR007512">
    <property type="entry name" value="Mic10"/>
</dbReference>
<evidence type="ECO:0000256" key="4">
    <source>
        <dbReference type="ARBA" id="ARBA00022792"/>
    </source>
</evidence>
<organism evidence="9 10">
    <name type="scientific">Intoshia linei</name>
    <dbReference type="NCBI Taxonomy" id="1819745"/>
    <lineage>
        <taxon>Eukaryota</taxon>
        <taxon>Metazoa</taxon>
        <taxon>Spiralia</taxon>
        <taxon>Lophotrochozoa</taxon>
        <taxon>Mesozoa</taxon>
        <taxon>Orthonectida</taxon>
        <taxon>Rhopaluridae</taxon>
        <taxon>Intoshia</taxon>
    </lineage>
</organism>